<evidence type="ECO:0000313" key="2">
    <source>
        <dbReference type="EMBL" id="EMP32126.1"/>
    </source>
</evidence>
<dbReference type="Proteomes" id="UP000031443">
    <property type="component" value="Unassembled WGS sequence"/>
</dbReference>
<keyword evidence="3" id="KW-1185">Reference proteome</keyword>
<evidence type="ECO:0000256" key="1">
    <source>
        <dbReference type="SAM" id="MobiDB-lite"/>
    </source>
</evidence>
<name>M7B2K6_CHEMY</name>
<protein>
    <submittedName>
        <fullName evidence="2">Uncharacterized protein</fullName>
    </submittedName>
</protein>
<feature type="non-terminal residue" evidence="2">
    <location>
        <position position="1"/>
    </location>
</feature>
<accession>M7B2K6</accession>
<organism evidence="2 3">
    <name type="scientific">Chelonia mydas</name>
    <name type="common">Green sea-turtle</name>
    <name type="synonym">Chelonia agassizi</name>
    <dbReference type="NCBI Taxonomy" id="8469"/>
    <lineage>
        <taxon>Eukaryota</taxon>
        <taxon>Metazoa</taxon>
        <taxon>Chordata</taxon>
        <taxon>Craniata</taxon>
        <taxon>Vertebrata</taxon>
        <taxon>Euteleostomi</taxon>
        <taxon>Archelosauria</taxon>
        <taxon>Testudinata</taxon>
        <taxon>Testudines</taxon>
        <taxon>Cryptodira</taxon>
        <taxon>Durocryptodira</taxon>
        <taxon>Americhelydia</taxon>
        <taxon>Chelonioidea</taxon>
        <taxon>Cheloniidae</taxon>
        <taxon>Chelonia</taxon>
    </lineage>
</organism>
<reference evidence="3" key="1">
    <citation type="journal article" date="2013" name="Nat. Genet.">
        <title>The draft genomes of soft-shell turtle and green sea turtle yield insights into the development and evolution of the turtle-specific body plan.</title>
        <authorList>
            <person name="Wang Z."/>
            <person name="Pascual-Anaya J."/>
            <person name="Zadissa A."/>
            <person name="Li W."/>
            <person name="Niimura Y."/>
            <person name="Huang Z."/>
            <person name="Li C."/>
            <person name="White S."/>
            <person name="Xiong Z."/>
            <person name="Fang D."/>
            <person name="Wang B."/>
            <person name="Ming Y."/>
            <person name="Chen Y."/>
            <person name="Zheng Y."/>
            <person name="Kuraku S."/>
            <person name="Pignatelli M."/>
            <person name="Herrero J."/>
            <person name="Beal K."/>
            <person name="Nozawa M."/>
            <person name="Li Q."/>
            <person name="Wang J."/>
            <person name="Zhang H."/>
            <person name="Yu L."/>
            <person name="Shigenobu S."/>
            <person name="Wang J."/>
            <person name="Liu J."/>
            <person name="Flicek P."/>
            <person name="Searle S."/>
            <person name="Wang J."/>
            <person name="Kuratani S."/>
            <person name="Yin Y."/>
            <person name="Aken B."/>
            <person name="Zhang G."/>
            <person name="Irie N."/>
        </authorList>
    </citation>
    <scope>NUCLEOTIDE SEQUENCE [LARGE SCALE GENOMIC DNA]</scope>
</reference>
<gene>
    <name evidence="2" type="ORF">UY3_10751</name>
</gene>
<feature type="region of interest" description="Disordered" evidence="1">
    <location>
        <begin position="106"/>
        <end position="169"/>
    </location>
</feature>
<dbReference type="EMBL" id="KB542130">
    <property type="protein sequence ID" value="EMP32126.1"/>
    <property type="molecule type" value="Genomic_DNA"/>
</dbReference>
<sequence>LWDSLNKFKEALLQDRAKDALMYEDTAVAREALQMTWDATDSAARVVTSAVAMRCSSWLQSSGLSQKMQSTIQDLLFEGAGLFSELTDLRLLGLKDSRATLRSLGLHTPQQARKPFHSPSPLTPQSRSWGDSLAGHLQEKGSKWRRPSSSHSATQPDLSRNQGGQKQSF</sequence>
<feature type="compositionally biased region" description="Polar residues" evidence="1">
    <location>
        <begin position="149"/>
        <end position="169"/>
    </location>
</feature>
<proteinExistence type="predicted"/>
<dbReference type="AlphaFoldDB" id="M7B2K6"/>
<evidence type="ECO:0000313" key="3">
    <source>
        <dbReference type="Proteomes" id="UP000031443"/>
    </source>
</evidence>
<dbReference type="Gene3D" id="1.10.287.3160">
    <property type="match status" value="1"/>
</dbReference>